<dbReference type="InterPro" id="IPR000014">
    <property type="entry name" value="PAS"/>
</dbReference>
<evidence type="ECO:0000259" key="9">
    <source>
        <dbReference type="PROSITE" id="PS50113"/>
    </source>
</evidence>
<dbReference type="SUPFAM" id="SSF47384">
    <property type="entry name" value="Homodimeric domain of signal transducing histidine kinase"/>
    <property type="match status" value="1"/>
</dbReference>
<dbReference type="Gene3D" id="1.10.287.130">
    <property type="match status" value="1"/>
</dbReference>
<dbReference type="Pfam" id="PF13188">
    <property type="entry name" value="PAS_8"/>
    <property type="match status" value="1"/>
</dbReference>
<dbReference type="InterPro" id="IPR003661">
    <property type="entry name" value="HisK_dim/P_dom"/>
</dbReference>
<dbReference type="Pfam" id="PF00512">
    <property type="entry name" value="HisKA"/>
    <property type="match status" value="1"/>
</dbReference>
<keyword evidence="6" id="KW-0175">Coiled coil</keyword>
<accession>A0A239DA51</accession>
<dbReference type="EMBL" id="FZOU01000001">
    <property type="protein sequence ID" value="SNS28968.1"/>
    <property type="molecule type" value="Genomic_DNA"/>
</dbReference>
<dbReference type="RefSeq" id="WP_089406662.1">
    <property type="nucleotide sequence ID" value="NZ_FZOU01000001.1"/>
</dbReference>
<dbReference type="SUPFAM" id="SSF55785">
    <property type="entry name" value="PYP-like sensor domain (PAS domain)"/>
    <property type="match status" value="8"/>
</dbReference>
<dbReference type="InterPro" id="IPR000700">
    <property type="entry name" value="PAS-assoc_C"/>
</dbReference>
<feature type="coiled-coil region" evidence="6">
    <location>
        <begin position="844"/>
        <end position="871"/>
    </location>
</feature>
<feature type="domain" description="PAS" evidence="8">
    <location>
        <begin position="864"/>
        <end position="912"/>
    </location>
</feature>
<comment type="catalytic activity">
    <reaction evidence="1">
        <text>ATP + protein L-histidine = ADP + protein N-phospho-L-histidine.</text>
        <dbReference type="EC" id="2.7.13.3"/>
    </reaction>
</comment>
<organism evidence="10 11">
    <name type="scientific">Granulicella rosea</name>
    <dbReference type="NCBI Taxonomy" id="474952"/>
    <lineage>
        <taxon>Bacteria</taxon>
        <taxon>Pseudomonadati</taxon>
        <taxon>Acidobacteriota</taxon>
        <taxon>Terriglobia</taxon>
        <taxon>Terriglobales</taxon>
        <taxon>Acidobacteriaceae</taxon>
        <taxon>Granulicella</taxon>
    </lineage>
</organism>
<proteinExistence type="predicted"/>
<dbReference type="SMART" id="SM00086">
    <property type="entry name" value="PAC"/>
    <property type="match status" value="3"/>
</dbReference>
<evidence type="ECO:0000256" key="6">
    <source>
        <dbReference type="SAM" id="Coils"/>
    </source>
</evidence>
<dbReference type="CDD" id="cd00082">
    <property type="entry name" value="HisKA"/>
    <property type="match status" value="1"/>
</dbReference>
<dbReference type="Pfam" id="PF02518">
    <property type="entry name" value="HATPase_c"/>
    <property type="match status" value="1"/>
</dbReference>
<evidence type="ECO:0000313" key="10">
    <source>
        <dbReference type="EMBL" id="SNS28968.1"/>
    </source>
</evidence>
<dbReference type="Pfam" id="PF08448">
    <property type="entry name" value="PAS_4"/>
    <property type="match status" value="5"/>
</dbReference>
<dbReference type="InterPro" id="IPR003594">
    <property type="entry name" value="HATPase_dom"/>
</dbReference>
<dbReference type="InterPro" id="IPR013656">
    <property type="entry name" value="PAS_4"/>
</dbReference>
<dbReference type="SMART" id="SM00388">
    <property type="entry name" value="HisKA"/>
    <property type="match status" value="1"/>
</dbReference>
<feature type="domain" description="PAC" evidence="9">
    <location>
        <begin position="436"/>
        <end position="487"/>
    </location>
</feature>
<dbReference type="SMART" id="SM00387">
    <property type="entry name" value="HATPase_c"/>
    <property type="match status" value="1"/>
</dbReference>
<feature type="domain" description="PAS" evidence="8">
    <location>
        <begin position="730"/>
        <end position="800"/>
    </location>
</feature>
<dbReference type="NCBIfam" id="TIGR00229">
    <property type="entry name" value="sensory_box"/>
    <property type="match status" value="3"/>
</dbReference>
<name>A0A239DA51_9BACT</name>
<dbReference type="CDD" id="cd00075">
    <property type="entry name" value="HATPase"/>
    <property type="match status" value="1"/>
</dbReference>
<dbReference type="InterPro" id="IPR005467">
    <property type="entry name" value="His_kinase_dom"/>
</dbReference>
<dbReference type="PROSITE" id="PS50109">
    <property type="entry name" value="HIS_KIN"/>
    <property type="match status" value="1"/>
</dbReference>
<dbReference type="FunFam" id="3.30.450.20:FF:000099">
    <property type="entry name" value="Sensory box sensor histidine kinase"/>
    <property type="match status" value="1"/>
</dbReference>
<keyword evidence="3" id="KW-0597">Phosphoprotein</keyword>
<dbReference type="CDD" id="cd00130">
    <property type="entry name" value="PAS"/>
    <property type="match status" value="3"/>
</dbReference>
<evidence type="ECO:0000256" key="3">
    <source>
        <dbReference type="ARBA" id="ARBA00022553"/>
    </source>
</evidence>
<dbReference type="Gene3D" id="3.30.565.10">
    <property type="entry name" value="Histidine kinase-like ATPase, C-terminal domain"/>
    <property type="match status" value="1"/>
</dbReference>
<reference evidence="10 11" key="1">
    <citation type="submission" date="2017-06" db="EMBL/GenBank/DDBJ databases">
        <authorList>
            <person name="Kim H.J."/>
            <person name="Triplett B.A."/>
        </authorList>
    </citation>
    <scope>NUCLEOTIDE SEQUENCE [LARGE SCALE GENOMIC DNA]</scope>
    <source>
        <strain evidence="10 11">DSM 18704</strain>
    </source>
</reference>
<dbReference type="InterPro" id="IPR013655">
    <property type="entry name" value="PAS_fold_3"/>
</dbReference>
<dbReference type="Pfam" id="PF08447">
    <property type="entry name" value="PAS_3"/>
    <property type="match status" value="2"/>
</dbReference>
<evidence type="ECO:0000313" key="11">
    <source>
        <dbReference type="Proteomes" id="UP000198356"/>
    </source>
</evidence>
<feature type="domain" description="Histidine kinase" evidence="7">
    <location>
        <begin position="1002"/>
        <end position="1216"/>
    </location>
</feature>
<evidence type="ECO:0000256" key="5">
    <source>
        <dbReference type="ARBA" id="ARBA00022777"/>
    </source>
</evidence>
<evidence type="ECO:0000259" key="7">
    <source>
        <dbReference type="PROSITE" id="PS50109"/>
    </source>
</evidence>
<feature type="domain" description="PAC" evidence="9">
    <location>
        <begin position="678"/>
        <end position="729"/>
    </location>
</feature>
<dbReference type="InterPro" id="IPR004358">
    <property type="entry name" value="Sig_transdc_His_kin-like_C"/>
</dbReference>
<dbReference type="SUPFAM" id="SSF55874">
    <property type="entry name" value="ATPase domain of HSP90 chaperone/DNA topoisomerase II/histidine kinase"/>
    <property type="match status" value="1"/>
</dbReference>
<evidence type="ECO:0000256" key="2">
    <source>
        <dbReference type="ARBA" id="ARBA00012438"/>
    </source>
</evidence>
<dbReference type="PROSITE" id="PS50113">
    <property type="entry name" value="PAC"/>
    <property type="match status" value="3"/>
</dbReference>
<dbReference type="InterPro" id="IPR001610">
    <property type="entry name" value="PAC"/>
</dbReference>
<evidence type="ECO:0000256" key="4">
    <source>
        <dbReference type="ARBA" id="ARBA00022679"/>
    </source>
</evidence>
<keyword evidence="4" id="KW-0808">Transferase</keyword>
<dbReference type="PANTHER" id="PTHR43304:SF1">
    <property type="entry name" value="PAC DOMAIN-CONTAINING PROTEIN"/>
    <property type="match status" value="1"/>
</dbReference>
<gene>
    <name evidence="10" type="ORF">SAMN05421770_101357</name>
</gene>
<dbReference type="EC" id="2.7.13.3" evidence="2"/>
<dbReference type="Gene3D" id="3.30.450.20">
    <property type="entry name" value="PAS domain"/>
    <property type="match status" value="8"/>
</dbReference>
<protein>
    <recommendedName>
        <fullName evidence="2">histidine kinase</fullName>
        <ecNumber evidence="2">2.7.13.3</ecNumber>
    </recommendedName>
</protein>
<dbReference type="GO" id="GO:0000155">
    <property type="term" value="F:phosphorelay sensor kinase activity"/>
    <property type="evidence" value="ECO:0007669"/>
    <property type="project" value="InterPro"/>
</dbReference>
<dbReference type="AlphaFoldDB" id="A0A239DA51"/>
<dbReference type="PANTHER" id="PTHR43304">
    <property type="entry name" value="PHYTOCHROME-LIKE PROTEIN CPH1"/>
    <property type="match status" value="1"/>
</dbReference>
<evidence type="ECO:0000256" key="1">
    <source>
        <dbReference type="ARBA" id="ARBA00000085"/>
    </source>
</evidence>
<dbReference type="OrthoDB" id="9815750at2"/>
<keyword evidence="11" id="KW-1185">Reference proteome</keyword>
<dbReference type="InterPro" id="IPR036890">
    <property type="entry name" value="HATPase_C_sf"/>
</dbReference>
<dbReference type="SMART" id="SM00091">
    <property type="entry name" value="PAS"/>
    <property type="match status" value="7"/>
</dbReference>
<dbReference type="Proteomes" id="UP000198356">
    <property type="component" value="Unassembled WGS sequence"/>
</dbReference>
<dbReference type="PRINTS" id="PR00344">
    <property type="entry name" value="BCTRLSENSOR"/>
</dbReference>
<evidence type="ECO:0000259" key="8">
    <source>
        <dbReference type="PROSITE" id="PS50112"/>
    </source>
</evidence>
<keyword evidence="5" id="KW-0418">Kinase</keyword>
<dbReference type="InterPro" id="IPR036097">
    <property type="entry name" value="HisK_dim/P_sf"/>
</dbReference>
<sequence>MTNTPQSATTPDLTPDLLRVLETLPDAVLVLDFEWRFVYANHAARRISRLSDGELPQATHWQLYPQAAGTEIEVFYRTAMESRVSARREIFYAPFDIWLDITLQPVSQGLALYYREITEAKRTEASREAALRQFHQVLEASTDAIVCIDRQWNCVYANNVAARLLQGNPVGKNTWKDLPGNLEEPFYSNYWSTMVHRTPTEFEAYYPEPLNIWFKVYARAFDEGIIVFSRDITAAKLADQAREAVARRLQEVFDITSDGIVALDRNWNYTFLNRRAEELMPGKPNLLGKNFWEEFPAAIHSEAGSYHRRAMEEGIGADFETYYGEPLYRWYAISTRPSDDGIVFFFSDITERRKSEETLRKQQELLNEVQQTARVATWEMDFITRELTFGQGSYPVYGLPLGEIDSISKFYSVIAPRHHELIREKAAEAARTMRPVTIEFQALPPTGESIWLEARAQAIAADGAPRYLQGITFDITDRKRAEAAREAAARQLQQVFEVTSDAIVSLHRDWKVNYLNRRARELMSRVDGLMGAEFWQVYPELLGTEFERQYRRTMETELPSEFEAWSPVSERWISAETRATSEGIVVFFRDITQQRESAEVLREQRELLAVVQRAARAATYNIDLKTDVVTFGPGAFEVYGHPFADLTDLAAFRKLRSPRHNQAVADAVALAKRTLRPVTVEFEIQDRTGEPIWVESRFQAIAEDGVPRYLRGIAIDITERKRNEAVLVASEARYRVLTELNPQALWMGDAQGNITYANQGFLDYLGRKLSDIAGLGWLDGFPPEERDRVVQAWTRSVETGADYEIEAPIRRAADGAFRWWSLRALPVRDEAGVILYWLGVGMDIHQARTAAEALLAQHEETERQRAELETVYETAPIGLALFDPVEFRYLRLNERQAQIVGLPKEQVLGRTLTEIAPIEGLREMFEEVAAGAPIRNRLLEGAVASSPNEHRYWTVNYFPVYGPDGKVQAITAASLEITGQKRAEAALIQSEKLAAVGRLASSISHEINNPLEAVTNLLYLIAMTQNLPEDLKLYVQMAQSELARVSQIATQTLRFHRQAVSRTSVVASELIGAVLNLYQGRLANSSIRVEARYDSQTHILCFENDIRQVLNNLIANAIDAMRNGGRLVVRAHDEVDTQGRKGVRLTIADTGHGMSPEVLARVFEPFYTTKDLNGTGLGLWISEGIVQRHHGRLRVRSSEHARHHGTVFSLFLPCIPTED</sequence>
<dbReference type="InterPro" id="IPR052162">
    <property type="entry name" value="Sensor_kinase/Photoreceptor"/>
</dbReference>
<dbReference type="PROSITE" id="PS50112">
    <property type="entry name" value="PAS"/>
    <property type="match status" value="2"/>
</dbReference>
<feature type="domain" description="PAC" evidence="9">
    <location>
        <begin position="803"/>
        <end position="856"/>
    </location>
</feature>
<dbReference type="InterPro" id="IPR035965">
    <property type="entry name" value="PAS-like_dom_sf"/>
</dbReference>